<keyword evidence="2" id="KW-0819">tRNA processing</keyword>
<dbReference type="AlphaFoldDB" id="A0A370TYD1"/>
<evidence type="ECO:0000259" key="3">
    <source>
        <dbReference type="Pfam" id="PF09631"/>
    </source>
</evidence>
<keyword evidence="5" id="KW-1185">Reference proteome</keyword>
<comment type="similarity">
    <text evidence="1">Belongs to the SEN15 family.</text>
</comment>
<dbReference type="GO" id="GO:0000379">
    <property type="term" value="P:tRNA-type intron splice site recognition and cleavage"/>
    <property type="evidence" value="ECO:0007669"/>
    <property type="project" value="InterPro"/>
</dbReference>
<dbReference type="FunFam" id="3.40.1350.10:FF:000012">
    <property type="entry name" value="Probable tRNA-splicing endonuclease subunit sen-15"/>
    <property type="match status" value="1"/>
</dbReference>
<dbReference type="OrthoDB" id="10002170at2759"/>
<dbReference type="RefSeq" id="XP_031873178.1">
    <property type="nucleotide sequence ID" value="XM_032009124.1"/>
</dbReference>
<dbReference type="Pfam" id="PF09631">
    <property type="entry name" value="Sen15"/>
    <property type="match status" value="1"/>
</dbReference>
<dbReference type="GO" id="GO:0000214">
    <property type="term" value="C:tRNA-intron endonuclease complex"/>
    <property type="evidence" value="ECO:0007669"/>
    <property type="project" value="InterPro"/>
</dbReference>
<evidence type="ECO:0000313" key="4">
    <source>
        <dbReference type="EMBL" id="RDL40522.1"/>
    </source>
</evidence>
<dbReference type="InterPro" id="IPR018593">
    <property type="entry name" value="tRNA-endonuc_su_Sen15"/>
</dbReference>
<sequence>MAPSAIIPDLPLPPQSAVQKSIGDSSPFFQHSAHPAYLQQLASNILHDLQFQHDWTSLTIHTHSTANNLPLPRPIISGLPPRRVYVHPDEQVQIIKAEHEMGESIEQRPEREWVLPSQIQEEWSVAKFAEVFDALDVLPPAEDGENEEEPDELAVGHEWQGTNRPKRLLLATATAYEAHGSGRAGNVLRQMMSRPLRETAIVRGASIVQPN</sequence>
<dbReference type="InterPro" id="IPR042777">
    <property type="entry name" value="Sen15_fungi"/>
</dbReference>
<dbReference type="Gene3D" id="3.40.1350.10">
    <property type="match status" value="1"/>
</dbReference>
<dbReference type="InterPro" id="IPR036167">
    <property type="entry name" value="tRNA_intron_Endo_cat-like_sf"/>
</dbReference>
<dbReference type="SUPFAM" id="SSF53032">
    <property type="entry name" value="tRNA-intron endonuclease catalytic domain-like"/>
    <property type="match status" value="1"/>
</dbReference>
<organism evidence="4 5">
    <name type="scientific">Venustampulla echinocandica</name>
    <dbReference type="NCBI Taxonomy" id="2656787"/>
    <lineage>
        <taxon>Eukaryota</taxon>
        <taxon>Fungi</taxon>
        <taxon>Dikarya</taxon>
        <taxon>Ascomycota</taxon>
        <taxon>Pezizomycotina</taxon>
        <taxon>Leotiomycetes</taxon>
        <taxon>Helotiales</taxon>
        <taxon>Pleuroascaceae</taxon>
        <taxon>Venustampulla</taxon>
    </lineage>
</organism>
<dbReference type="InterPro" id="IPR011856">
    <property type="entry name" value="tRNA_endonuc-like_dom_sf"/>
</dbReference>
<dbReference type="PANTHER" id="PTHR28518">
    <property type="entry name" value="TRNA-SPLICING ENDONUCLEASE SUBUNIT SEN15"/>
    <property type="match status" value="1"/>
</dbReference>
<dbReference type="STRING" id="2656787.A0A370TYD1"/>
<dbReference type="GO" id="GO:0000213">
    <property type="term" value="F:tRNA-intron lyase activity"/>
    <property type="evidence" value="ECO:0007669"/>
    <property type="project" value="TreeGrafter"/>
</dbReference>
<dbReference type="GeneID" id="43593350"/>
<protein>
    <recommendedName>
        <fullName evidence="3">tRNA-splicing endonuclease subunit Sen15 domain-containing protein</fullName>
    </recommendedName>
</protein>
<dbReference type="Proteomes" id="UP000254866">
    <property type="component" value="Unassembled WGS sequence"/>
</dbReference>
<feature type="domain" description="tRNA-splicing endonuclease subunit Sen15" evidence="3">
    <location>
        <begin position="45"/>
        <end position="137"/>
    </location>
</feature>
<evidence type="ECO:0000313" key="5">
    <source>
        <dbReference type="Proteomes" id="UP000254866"/>
    </source>
</evidence>
<dbReference type="EMBL" id="NPIC01000001">
    <property type="protein sequence ID" value="RDL40522.1"/>
    <property type="molecule type" value="Genomic_DNA"/>
</dbReference>
<proteinExistence type="inferred from homology"/>
<accession>A0A370TYD1</accession>
<gene>
    <name evidence="4" type="ORF">BP5553_00501</name>
</gene>
<dbReference type="PANTHER" id="PTHR28518:SF1">
    <property type="entry name" value="TRNA-SPLICING ENDONUCLEASE SUBUNIT SEN15"/>
    <property type="match status" value="1"/>
</dbReference>
<reference evidence="4 5" key="1">
    <citation type="journal article" date="2018" name="IMA Fungus">
        <title>IMA Genome-F 9: Draft genome sequence of Annulohypoxylon stygium, Aspergillus mulundensis, Berkeleyomyces basicola (syn. Thielaviopsis basicola), Ceratocystis smalleyi, two Cercospora beticola strains, Coleophoma cylindrospora, Fusarium fracticaudum, Phialophora cf. hyalina, and Morchella septimelata.</title>
        <authorList>
            <person name="Wingfield B.D."/>
            <person name="Bills G.F."/>
            <person name="Dong Y."/>
            <person name="Huang W."/>
            <person name="Nel W.J."/>
            <person name="Swalarsk-Parry B.S."/>
            <person name="Vaghefi N."/>
            <person name="Wilken P.M."/>
            <person name="An Z."/>
            <person name="de Beer Z.W."/>
            <person name="De Vos L."/>
            <person name="Chen L."/>
            <person name="Duong T.A."/>
            <person name="Gao Y."/>
            <person name="Hammerbacher A."/>
            <person name="Kikkert J.R."/>
            <person name="Li Y."/>
            <person name="Li H."/>
            <person name="Li K."/>
            <person name="Li Q."/>
            <person name="Liu X."/>
            <person name="Ma X."/>
            <person name="Naidoo K."/>
            <person name="Pethybridge S.J."/>
            <person name="Sun J."/>
            <person name="Steenkamp E.T."/>
            <person name="van der Nest M.A."/>
            <person name="van Wyk S."/>
            <person name="Wingfield M.J."/>
            <person name="Xiong C."/>
            <person name="Yue Q."/>
            <person name="Zhang X."/>
        </authorList>
    </citation>
    <scope>NUCLEOTIDE SEQUENCE [LARGE SCALE GENOMIC DNA]</scope>
    <source>
        <strain evidence="4 5">BP 5553</strain>
    </source>
</reference>
<dbReference type="GO" id="GO:0003676">
    <property type="term" value="F:nucleic acid binding"/>
    <property type="evidence" value="ECO:0007669"/>
    <property type="project" value="InterPro"/>
</dbReference>
<evidence type="ECO:0000256" key="1">
    <source>
        <dbReference type="ARBA" id="ARBA00006091"/>
    </source>
</evidence>
<evidence type="ECO:0000256" key="2">
    <source>
        <dbReference type="ARBA" id="ARBA00022694"/>
    </source>
</evidence>
<name>A0A370TYD1_9HELO</name>
<comment type="caution">
    <text evidence="4">The sequence shown here is derived from an EMBL/GenBank/DDBJ whole genome shotgun (WGS) entry which is preliminary data.</text>
</comment>